<dbReference type="AlphaFoldDB" id="A0A450V572"/>
<evidence type="ECO:0000313" key="3">
    <source>
        <dbReference type="EMBL" id="VFJ92056.1"/>
    </source>
</evidence>
<dbReference type="Gene3D" id="3.90.320.10">
    <property type="match status" value="1"/>
</dbReference>
<accession>A0A450V572</accession>
<dbReference type="InterPro" id="IPR011604">
    <property type="entry name" value="PDDEXK-like_dom_sf"/>
</dbReference>
<feature type="domain" description="PD-(D/E)XK endonuclease-like" evidence="2">
    <location>
        <begin position="647"/>
        <end position="914"/>
    </location>
</feature>
<evidence type="ECO:0000313" key="4">
    <source>
        <dbReference type="EMBL" id="VFJ93086.1"/>
    </source>
</evidence>
<organism evidence="5">
    <name type="scientific">Candidatus Kentrum eta</name>
    <dbReference type="NCBI Taxonomy" id="2126337"/>
    <lineage>
        <taxon>Bacteria</taxon>
        <taxon>Pseudomonadati</taxon>
        <taxon>Pseudomonadota</taxon>
        <taxon>Gammaproteobacteria</taxon>
        <taxon>Candidatus Kentrum</taxon>
    </lineage>
</organism>
<reference evidence="5" key="1">
    <citation type="submission" date="2019-02" db="EMBL/GenBank/DDBJ databases">
        <authorList>
            <person name="Gruber-Vodicka R. H."/>
            <person name="Seah K. B. B."/>
        </authorList>
    </citation>
    <scope>NUCLEOTIDE SEQUENCE</scope>
    <source>
        <strain evidence="5">BECK_SA2B12</strain>
        <strain evidence="3">BECK_SA2B15</strain>
        <strain evidence="4">BECK_SA2B20</strain>
    </source>
</reference>
<feature type="region of interest" description="Disordered" evidence="1">
    <location>
        <begin position="614"/>
        <end position="636"/>
    </location>
</feature>
<evidence type="ECO:0000259" key="2">
    <source>
        <dbReference type="Pfam" id="PF12705"/>
    </source>
</evidence>
<evidence type="ECO:0000313" key="5">
    <source>
        <dbReference type="EMBL" id="VFJ99937.1"/>
    </source>
</evidence>
<proteinExistence type="predicted"/>
<dbReference type="InterPro" id="IPR019925">
    <property type="entry name" value="DNA_repair_protein_predicted"/>
</dbReference>
<dbReference type="InterPro" id="IPR027417">
    <property type="entry name" value="P-loop_NTPase"/>
</dbReference>
<dbReference type="InterPro" id="IPR038726">
    <property type="entry name" value="PDDEXK_AddAB-type"/>
</dbReference>
<dbReference type="NCBIfam" id="TIGR03623">
    <property type="entry name" value="probable DNA repair protein"/>
    <property type="match status" value="1"/>
</dbReference>
<dbReference type="EMBL" id="CAADFG010000038">
    <property type="protein sequence ID" value="VFJ92056.1"/>
    <property type="molecule type" value="Genomic_DNA"/>
</dbReference>
<evidence type="ECO:0000256" key="1">
    <source>
        <dbReference type="SAM" id="MobiDB-lite"/>
    </source>
</evidence>
<protein>
    <submittedName>
        <fullName evidence="5">Probable DNA repair protein</fullName>
    </submittedName>
</protein>
<dbReference type="EMBL" id="CAADFJ010000037">
    <property type="protein sequence ID" value="VFJ99937.1"/>
    <property type="molecule type" value="Genomic_DNA"/>
</dbReference>
<dbReference type="SUPFAM" id="SSF52540">
    <property type="entry name" value="P-loop containing nucleoside triphosphate hydrolases"/>
    <property type="match status" value="1"/>
</dbReference>
<sequence>MSDPVSLAGNSITDLGGSGTCLTVNQRLARGLRGRFDARCLAEGRSAWESPDILPFSAWLQRGWAELSHRSGGPLPILLGPFQEHALWDRIIRAGQGPSEAALLQVSRAAREAMTAWARIKGWRVPEAAYRATWDEDTRMFCQWAERFVALCREQAWIDPGSALDALIAALRGGEMPVPPRVTLAGFEEWTPQQRDLLDALAAGGAEIVHWTPRARSATCVRVPLAHEEAELATAARWARALMEDGAPGPIGVVIPELTRMRPAVSRVFQGVLHPAGRFRGGVPTSAPPFNISLGEPLARTPLARDALLSLRLADGGRHPVSAFSQFLLSPYFAGAESELMARARLDLALRAMGEPWLTFATFSRHLAAPADAEPHDSDAHGPGFRAGLSRGAALLGECPPQQTLPDWARTFSQWLGALGWPGEGPLESDEYQTLGAFHELLAEFAGLNLVVGPCSFRAALSRLRQVAEQRLFQPKSTPTATLAPVQVLGLREAAGLTFSHLWVLGLHAEAWPPPPRPNPFLPLELQRRAGMPRAGPEIALAEARRATHGLLGSAGAVVVSYPKTGGDLPRAPSPLIAMLPPIDPASLPQADIPDMAVAWGMGPGKAWEPLLDGPPLPLEPHEPREESLPAGHVGSRGGAGIWRDQAACPFRAFARHRLGAAGLDTPTLGLDAALRGILVHRALELIWRALGDSHGLARMGDEALRGKVEKAVDRALLEAARRRPETLGGRLREMERMRLVRLVMAWLALERERPPFTVIAPERGRVVSFGDLPVSIRPDRVDRIEATGQYLLIDYKTGNAALADWFGERPANPQLPLYALAQGSDGVAFAFLGRRKMGMEGIARGPDTAPGVVALAEADMEAARGFHDWDGLCDQWRRALVSLAEGFVRGEARVDPKSPDETCRYCDLHPLCRVWAA</sequence>
<dbReference type="Gene3D" id="3.40.50.300">
    <property type="entry name" value="P-loop containing nucleotide triphosphate hydrolases"/>
    <property type="match status" value="1"/>
</dbReference>
<name>A0A450V572_9GAMM</name>
<dbReference type="EMBL" id="CAADFI010000038">
    <property type="protein sequence ID" value="VFJ93086.1"/>
    <property type="molecule type" value="Genomic_DNA"/>
</dbReference>
<dbReference type="Pfam" id="PF12705">
    <property type="entry name" value="PDDEXK_1"/>
    <property type="match status" value="1"/>
</dbReference>
<gene>
    <name evidence="3" type="ORF">BECKH772A_GA0070896_1003812</name>
    <name evidence="4" type="ORF">BECKH772B_GA0070898_1003812</name>
    <name evidence="5" type="ORF">BECKH772C_GA0070978_1003712</name>
</gene>